<proteinExistence type="predicted"/>
<evidence type="ECO:0000256" key="5">
    <source>
        <dbReference type="PIRSR" id="PIRSR601019-1"/>
    </source>
</evidence>
<keyword evidence="2 5" id="KW-0547">Nucleotide-binding</keyword>
<dbReference type="GO" id="GO:0003924">
    <property type="term" value="F:GTPase activity"/>
    <property type="evidence" value="ECO:0007669"/>
    <property type="project" value="InterPro"/>
</dbReference>
<feature type="region of interest" description="Disordered" evidence="7">
    <location>
        <begin position="1"/>
        <end position="52"/>
    </location>
</feature>
<dbReference type="Pfam" id="PF00503">
    <property type="entry name" value="G-alpha"/>
    <property type="match status" value="1"/>
</dbReference>
<dbReference type="GO" id="GO:0007188">
    <property type="term" value="P:adenylate cyclase-modulating G protein-coupled receptor signaling pathway"/>
    <property type="evidence" value="ECO:0007669"/>
    <property type="project" value="TreeGrafter"/>
</dbReference>
<dbReference type="SUPFAM" id="SSF47895">
    <property type="entry name" value="Transducin (alpha subunit), insertion domain"/>
    <property type="match status" value="1"/>
</dbReference>
<dbReference type="PANTHER" id="PTHR10218">
    <property type="entry name" value="GTP-BINDING PROTEIN ALPHA SUBUNIT"/>
    <property type="match status" value="1"/>
</dbReference>
<keyword evidence="3 5" id="KW-0342">GTP-binding</keyword>
<dbReference type="InterPro" id="IPR011025">
    <property type="entry name" value="GproteinA_insert"/>
</dbReference>
<dbReference type="SUPFAM" id="SSF52540">
    <property type="entry name" value="P-loop containing nucleoside triphosphate hydrolases"/>
    <property type="match status" value="1"/>
</dbReference>
<organism evidence="8 9">
    <name type="scientific">Cylindrobasidium torrendii FP15055 ss-10</name>
    <dbReference type="NCBI Taxonomy" id="1314674"/>
    <lineage>
        <taxon>Eukaryota</taxon>
        <taxon>Fungi</taxon>
        <taxon>Dikarya</taxon>
        <taxon>Basidiomycota</taxon>
        <taxon>Agaricomycotina</taxon>
        <taxon>Agaricomycetes</taxon>
        <taxon>Agaricomycetidae</taxon>
        <taxon>Agaricales</taxon>
        <taxon>Marasmiineae</taxon>
        <taxon>Physalacriaceae</taxon>
        <taxon>Cylindrobasidium</taxon>
    </lineage>
</organism>
<keyword evidence="6" id="KW-0460">Magnesium</keyword>
<evidence type="ECO:0000256" key="6">
    <source>
        <dbReference type="PIRSR" id="PIRSR601019-2"/>
    </source>
</evidence>
<feature type="binding site" evidence="6">
    <location>
        <position position="289"/>
    </location>
    <ligand>
        <name>Mg(2+)</name>
        <dbReference type="ChEBI" id="CHEBI:18420"/>
    </ligand>
</feature>
<protein>
    <submittedName>
        <fullName evidence="8">Heterotrimeric G protein alpha subunit</fullName>
    </submittedName>
</protein>
<evidence type="ECO:0000256" key="1">
    <source>
        <dbReference type="ARBA" id="ARBA00022723"/>
    </source>
</evidence>
<gene>
    <name evidence="8" type="ORF">CYLTODRAFT_421891</name>
</gene>
<evidence type="ECO:0000256" key="3">
    <source>
        <dbReference type="ARBA" id="ARBA00023134"/>
    </source>
</evidence>
<name>A0A0D7BD11_9AGAR</name>
<dbReference type="GO" id="GO:0001664">
    <property type="term" value="F:G protein-coupled receptor binding"/>
    <property type="evidence" value="ECO:0007669"/>
    <property type="project" value="TreeGrafter"/>
</dbReference>
<dbReference type="FunFam" id="3.40.50.300:FF:000692">
    <property type="entry name" value="Guanine nucleotide-binding protein subunit alpha"/>
    <property type="match status" value="1"/>
</dbReference>
<evidence type="ECO:0000313" key="8">
    <source>
        <dbReference type="EMBL" id="KIY68130.1"/>
    </source>
</evidence>
<accession>A0A0D7BD11</accession>
<dbReference type="AlphaFoldDB" id="A0A0D7BD11"/>
<feature type="compositionally biased region" description="Basic and acidic residues" evidence="7">
    <location>
        <begin position="28"/>
        <end position="42"/>
    </location>
</feature>
<dbReference type="GO" id="GO:0005525">
    <property type="term" value="F:GTP binding"/>
    <property type="evidence" value="ECO:0007669"/>
    <property type="project" value="UniProtKB-KW"/>
</dbReference>
<keyword evidence="1 6" id="KW-0479">Metal-binding</keyword>
<dbReference type="EMBL" id="KN880509">
    <property type="protein sequence ID" value="KIY68130.1"/>
    <property type="molecule type" value="Genomic_DNA"/>
</dbReference>
<feature type="binding site" evidence="5">
    <location>
        <begin position="258"/>
        <end position="259"/>
    </location>
    <ligand>
        <name>GTP</name>
        <dbReference type="ChEBI" id="CHEBI:37565"/>
    </ligand>
</feature>
<dbReference type="STRING" id="1314674.A0A0D7BD11"/>
<dbReference type="GO" id="GO:0031683">
    <property type="term" value="F:G-protein beta/gamma-subunit complex binding"/>
    <property type="evidence" value="ECO:0007669"/>
    <property type="project" value="InterPro"/>
</dbReference>
<keyword evidence="4" id="KW-0807">Transducer</keyword>
<dbReference type="PRINTS" id="PR00318">
    <property type="entry name" value="GPROTEINA"/>
</dbReference>
<dbReference type="OrthoDB" id="5817230at2759"/>
<dbReference type="GO" id="GO:0046872">
    <property type="term" value="F:metal ion binding"/>
    <property type="evidence" value="ECO:0007669"/>
    <property type="project" value="UniProtKB-KW"/>
</dbReference>
<dbReference type="GO" id="GO:0005834">
    <property type="term" value="C:heterotrimeric G-protein complex"/>
    <property type="evidence" value="ECO:0007669"/>
    <property type="project" value="TreeGrafter"/>
</dbReference>
<dbReference type="PANTHER" id="PTHR10218:SF360">
    <property type="entry name" value="GUANINE NUCLEOTIDE-BINDING PROTEIN SUBUNIT ALPHA HOMOLOG"/>
    <property type="match status" value="1"/>
</dbReference>
<reference evidence="8 9" key="1">
    <citation type="journal article" date="2015" name="Fungal Genet. Biol.">
        <title>Evolution of novel wood decay mechanisms in Agaricales revealed by the genome sequences of Fistulina hepatica and Cylindrobasidium torrendii.</title>
        <authorList>
            <person name="Floudas D."/>
            <person name="Held B.W."/>
            <person name="Riley R."/>
            <person name="Nagy L.G."/>
            <person name="Koehler G."/>
            <person name="Ransdell A.S."/>
            <person name="Younus H."/>
            <person name="Chow J."/>
            <person name="Chiniquy J."/>
            <person name="Lipzen A."/>
            <person name="Tritt A."/>
            <person name="Sun H."/>
            <person name="Haridas S."/>
            <person name="LaButti K."/>
            <person name="Ohm R.A."/>
            <person name="Kues U."/>
            <person name="Blanchette R.A."/>
            <person name="Grigoriev I.V."/>
            <person name="Minto R.E."/>
            <person name="Hibbett D.S."/>
        </authorList>
    </citation>
    <scope>NUCLEOTIDE SEQUENCE [LARGE SCALE GENOMIC DNA]</scope>
    <source>
        <strain evidence="8 9">FP15055 ss-10</strain>
    </source>
</reference>
<keyword evidence="9" id="KW-1185">Reference proteome</keyword>
<evidence type="ECO:0000256" key="7">
    <source>
        <dbReference type="SAM" id="MobiDB-lite"/>
    </source>
</evidence>
<evidence type="ECO:0000313" key="9">
    <source>
        <dbReference type="Proteomes" id="UP000054007"/>
    </source>
</evidence>
<sequence length="477" mass="54717">MVTRPDDINPFTNTIRPPPNETPTEMTARLKSEEEAKRRSDKIDEDIQQARKQAKRERNIVKVLLLGQAESGKSTTLKNFRMCYAPQDWERERAGWRAVVQLNVVRSIVSILNIVEAEINGEPVHDYSGSDSDSDASLLEDTFRFTPSHQLLVVKLAALRSVETDLQRTLGLGVDAAQFSLSMSATPFDAYNTGSSARRKTRELAVRHWAQAVKTNDNVRSIDSVAEVLANLKNEMITLWNDKTVQLVLERRRMRLPDSAEFFLAQLDRIATRTYSVSDDDIVRARLRTVGIQEYEVQFNHSPVEVPLVDGAWKWRIYDVGGCRTMRAAWLPFFENTNAVIFMCPLSCFDERLDEDPAVNRLEDSTILWQAICSTKILERTQLIVFMNKCDLLKRKLKQGVQVKNYLTSYGSRPNTVREVVSYLRDRFKDMQHKLSPRPRHTYIYPTTVTDTRETAKTLETVRDGVIRENLSNSQLL</sequence>
<evidence type="ECO:0000256" key="2">
    <source>
        <dbReference type="ARBA" id="ARBA00022741"/>
    </source>
</evidence>
<evidence type="ECO:0000256" key="4">
    <source>
        <dbReference type="ARBA" id="ARBA00023224"/>
    </source>
</evidence>
<dbReference type="PROSITE" id="PS51882">
    <property type="entry name" value="G_ALPHA"/>
    <property type="match status" value="1"/>
</dbReference>
<feature type="binding site" evidence="5">
    <location>
        <begin position="388"/>
        <end position="391"/>
    </location>
    <ligand>
        <name>GTP</name>
        <dbReference type="ChEBI" id="CHEBI:37565"/>
    </ligand>
</feature>
<dbReference type="SMART" id="SM00275">
    <property type="entry name" value="G_alpha"/>
    <property type="match status" value="1"/>
</dbReference>
<dbReference type="InterPro" id="IPR027417">
    <property type="entry name" value="P-loop_NTPase"/>
</dbReference>
<dbReference type="GO" id="GO:0005737">
    <property type="term" value="C:cytoplasm"/>
    <property type="evidence" value="ECO:0007669"/>
    <property type="project" value="TreeGrafter"/>
</dbReference>
<dbReference type="InterPro" id="IPR001019">
    <property type="entry name" value="Gprotein_alpha_su"/>
</dbReference>
<dbReference type="Proteomes" id="UP000054007">
    <property type="component" value="Unassembled WGS sequence"/>
</dbReference>
<dbReference type="Gene3D" id="3.40.50.300">
    <property type="entry name" value="P-loop containing nucleotide triphosphate hydrolases"/>
    <property type="match status" value="2"/>
</dbReference>